<evidence type="ECO:0000259" key="8">
    <source>
        <dbReference type="PROSITE" id="PS50109"/>
    </source>
</evidence>
<dbReference type="InterPro" id="IPR003594">
    <property type="entry name" value="HATPase_dom"/>
</dbReference>
<dbReference type="PROSITE" id="PS50112">
    <property type="entry name" value="PAS"/>
    <property type="match status" value="2"/>
</dbReference>
<feature type="domain" description="PAS" evidence="9">
    <location>
        <begin position="110"/>
        <end position="180"/>
    </location>
</feature>
<dbReference type="PANTHER" id="PTHR43547">
    <property type="entry name" value="TWO-COMPONENT HISTIDINE KINASE"/>
    <property type="match status" value="1"/>
</dbReference>
<evidence type="ECO:0000259" key="9">
    <source>
        <dbReference type="PROSITE" id="PS50112"/>
    </source>
</evidence>
<dbReference type="SUPFAM" id="SSF55785">
    <property type="entry name" value="PYP-like sensor domain (PAS domain)"/>
    <property type="match status" value="3"/>
</dbReference>
<dbReference type="SUPFAM" id="SSF47384">
    <property type="entry name" value="Homodimeric domain of signal transducing histidine kinase"/>
    <property type="match status" value="1"/>
</dbReference>
<dbReference type="InterPro" id="IPR036097">
    <property type="entry name" value="HisK_dim/P_sf"/>
</dbReference>
<dbReference type="Pfam" id="PF13426">
    <property type="entry name" value="PAS_9"/>
    <property type="match status" value="2"/>
</dbReference>
<dbReference type="RefSeq" id="WP_228416014.1">
    <property type="nucleotide sequence ID" value="NZ_CP081135.1"/>
</dbReference>
<dbReference type="SMART" id="SM00091">
    <property type="entry name" value="PAS"/>
    <property type="match status" value="3"/>
</dbReference>
<evidence type="ECO:0000256" key="7">
    <source>
        <dbReference type="ARBA" id="ARBA00023012"/>
    </source>
</evidence>
<dbReference type="Pfam" id="PF00512">
    <property type="entry name" value="HisKA"/>
    <property type="match status" value="1"/>
</dbReference>
<keyword evidence="4" id="KW-0597">Phosphoprotein</keyword>
<evidence type="ECO:0000256" key="6">
    <source>
        <dbReference type="ARBA" id="ARBA00022777"/>
    </source>
</evidence>
<dbReference type="NCBIfam" id="TIGR00229">
    <property type="entry name" value="sensory_box"/>
    <property type="match status" value="1"/>
</dbReference>
<keyword evidence="5" id="KW-0808">Transferase</keyword>
<reference evidence="10 11" key="1">
    <citation type="journal article" date="2023" name="Int. J. Syst. Evol. Microbiol.">
        <title>Terrisporobacter hibernicus sp. nov., isolated from bovine faeces in Northern Ireland.</title>
        <authorList>
            <person name="Mitchell M."/>
            <person name="Nguyen S.V."/>
            <person name="Connor M."/>
            <person name="Fairley D.J."/>
            <person name="Donoghue O."/>
            <person name="Marshall H."/>
            <person name="Koolman L."/>
            <person name="McMullan G."/>
            <person name="Schaffer K.E."/>
            <person name="McGrath J.W."/>
            <person name="Fanning S."/>
        </authorList>
    </citation>
    <scope>NUCLEOTIDE SEQUENCE [LARGE SCALE GENOMIC DNA]</scope>
    <source>
        <strain evidence="10 11">MCA3</strain>
    </source>
</reference>
<dbReference type="InterPro" id="IPR013655">
    <property type="entry name" value="PAS_fold_3"/>
</dbReference>
<dbReference type="CDD" id="cd00082">
    <property type="entry name" value="HisKA"/>
    <property type="match status" value="1"/>
</dbReference>
<dbReference type="SUPFAM" id="SSF55874">
    <property type="entry name" value="ATPase domain of HSP90 chaperone/DNA topoisomerase II/histidine kinase"/>
    <property type="match status" value="1"/>
</dbReference>
<protein>
    <recommendedName>
        <fullName evidence="3">histidine kinase</fullName>
        <ecNumber evidence="3">2.7.13.3</ecNumber>
    </recommendedName>
</protein>
<evidence type="ECO:0000256" key="4">
    <source>
        <dbReference type="ARBA" id="ARBA00022553"/>
    </source>
</evidence>
<dbReference type="Gene3D" id="3.30.565.10">
    <property type="entry name" value="Histidine kinase-like ATPase, C-terminal domain"/>
    <property type="match status" value="1"/>
</dbReference>
<evidence type="ECO:0000256" key="1">
    <source>
        <dbReference type="ARBA" id="ARBA00000085"/>
    </source>
</evidence>
<dbReference type="GO" id="GO:0016020">
    <property type="term" value="C:membrane"/>
    <property type="evidence" value="ECO:0007669"/>
    <property type="project" value="UniProtKB-SubCell"/>
</dbReference>
<dbReference type="EC" id="2.7.13.3" evidence="3"/>
<feature type="domain" description="PAS" evidence="9">
    <location>
        <begin position="1"/>
        <end position="48"/>
    </location>
</feature>
<dbReference type="CDD" id="cd00130">
    <property type="entry name" value="PAS"/>
    <property type="match status" value="1"/>
</dbReference>
<keyword evidence="6" id="KW-0418">Kinase</keyword>
<dbReference type="SMART" id="SM00388">
    <property type="entry name" value="HisKA"/>
    <property type="match status" value="1"/>
</dbReference>
<dbReference type="PRINTS" id="PR00344">
    <property type="entry name" value="BCTRLSENSOR"/>
</dbReference>
<name>A0AAX2ZGY9_9FIRM</name>
<keyword evidence="7" id="KW-0902">Two-component regulatory system</keyword>
<gene>
    <name evidence="10" type="ORF">JW646_18945</name>
</gene>
<dbReference type="Pfam" id="PF08447">
    <property type="entry name" value="PAS_3"/>
    <property type="match status" value="1"/>
</dbReference>
<keyword evidence="11" id="KW-1185">Reference proteome</keyword>
<dbReference type="AlphaFoldDB" id="A0AAX2ZGY9"/>
<evidence type="ECO:0000256" key="2">
    <source>
        <dbReference type="ARBA" id="ARBA00004370"/>
    </source>
</evidence>
<dbReference type="InterPro" id="IPR036890">
    <property type="entry name" value="HATPase_C_sf"/>
</dbReference>
<dbReference type="InterPro" id="IPR035965">
    <property type="entry name" value="PAS-like_dom_sf"/>
</dbReference>
<dbReference type="KEGG" id="tem:JW646_18945"/>
<dbReference type="Proteomes" id="UP001198983">
    <property type="component" value="Chromosome"/>
</dbReference>
<dbReference type="GO" id="GO:0000155">
    <property type="term" value="F:phosphorelay sensor kinase activity"/>
    <property type="evidence" value="ECO:0007669"/>
    <property type="project" value="InterPro"/>
</dbReference>
<dbReference type="Gene3D" id="1.10.287.130">
    <property type="match status" value="1"/>
</dbReference>
<comment type="subcellular location">
    <subcellularLocation>
        <location evidence="2">Membrane</location>
    </subcellularLocation>
</comment>
<dbReference type="InterPro" id="IPR005467">
    <property type="entry name" value="His_kinase_dom"/>
</dbReference>
<dbReference type="FunFam" id="3.30.565.10:FF:000006">
    <property type="entry name" value="Sensor histidine kinase WalK"/>
    <property type="match status" value="1"/>
</dbReference>
<evidence type="ECO:0000256" key="3">
    <source>
        <dbReference type="ARBA" id="ARBA00012438"/>
    </source>
</evidence>
<dbReference type="Gene3D" id="3.30.450.20">
    <property type="entry name" value="PAS domain"/>
    <property type="match status" value="3"/>
</dbReference>
<dbReference type="InterPro" id="IPR000014">
    <property type="entry name" value="PAS"/>
</dbReference>
<sequence>MIKILNSLCYAIIAMNEDKQILFVNKFLLDLLGVNEGDVIGKNVFEIISISSQPIDDLIDTVSQNNRFHFCVKTRKNHLQSLWGKIVEDDFNGENAYFIIGKNQSEKQYNKKDLEDLLDVIQTECCIKNIKGEYIYVNQQFANNLGCKKSEVIGKTNRDFFCKEDWAYMEKKEKMVIDKKKVINNENVYLNTNEKKWYSNTLGPIFDEDNNVKYIASCKLDITLTKFLNDTLQIALNQITQISSDISIFDMDKEYRSLIQYTIEKLMNFSKSDGISVIYFDKKTSKLKVIAQSGEVIESFKDEDCGRELYELIYKYGEGMIHLDKLRDNNDLDLINENYIPGKFSAIGIYNMTLDKDYSGFIMLTYKKGHEDRCIPINYFKTICSYISTNINNWKKCKDIKDERSKVEKINNSLMQFIDVSEDMIATWNLDGSPIYNNYQILNILGYDTIKNMDFFDLLHPDDREQVYNLMFNEDHDFGSVTSRFRCGNNTYKWIDWSFKILKEENMFFSTGRDVSERIANEKRKLLLQKAKCIEEIKDEFLSNITHEFRTPINIIMSTIQLISTSLENNTYKLGNLHEHIKYLKRNSNRLLRLVNNLIDITYIKNGYHELNLQNYNIVELVENVCNAVVANEENDDINIIFDTDCEEINMACDADEIERILLNLLSNAIKYSFTNDPIIVSIKSNMSNVKISVKDHGIGIPKDYLDRVFDKLTRVDNNLTRHNEGSGIGLAIVKSLVNLHEGEIEVESELGKGSNFIITLPISLVTEESINVRKISDCKNKIEKCAMEFSDIYEYNC</sequence>
<accession>A0AAX2ZGY9</accession>
<dbReference type="PROSITE" id="PS50109">
    <property type="entry name" value="HIS_KIN"/>
    <property type="match status" value="1"/>
</dbReference>
<organism evidence="10 11">
    <name type="scientific">Terrisporobacter hibernicus</name>
    <dbReference type="NCBI Taxonomy" id="2813371"/>
    <lineage>
        <taxon>Bacteria</taxon>
        <taxon>Bacillati</taxon>
        <taxon>Bacillota</taxon>
        <taxon>Clostridia</taxon>
        <taxon>Peptostreptococcales</taxon>
        <taxon>Peptostreptococcaceae</taxon>
        <taxon>Terrisporobacter</taxon>
    </lineage>
</organism>
<dbReference type="CDD" id="cd00075">
    <property type="entry name" value="HATPase"/>
    <property type="match status" value="1"/>
</dbReference>
<comment type="catalytic activity">
    <reaction evidence="1">
        <text>ATP + protein L-histidine = ADP + protein N-phospho-L-histidine.</text>
        <dbReference type="EC" id="2.7.13.3"/>
    </reaction>
</comment>
<dbReference type="InterPro" id="IPR003661">
    <property type="entry name" value="HisK_dim/P_dom"/>
</dbReference>
<evidence type="ECO:0000256" key="5">
    <source>
        <dbReference type="ARBA" id="ARBA00022679"/>
    </source>
</evidence>
<evidence type="ECO:0000313" key="10">
    <source>
        <dbReference type="EMBL" id="UEL47670.1"/>
    </source>
</evidence>
<dbReference type="InterPro" id="IPR004358">
    <property type="entry name" value="Sig_transdc_His_kin-like_C"/>
</dbReference>
<evidence type="ECO:0000313" key="11">
    <source>
        <dbReference type="Proteomes" id="UP001198983"/>
    </source>
</evidence>
<dbReference type="EMBL" id="CP081135">
    <property type="protein sequence ID" value="UEL47670.1"/>
    <property type="molecule type" value="Genomic_DNA"/>
</dbReference>
<feature type="domain" description="Histidine kinase" evidence="8">
    <location>
        <begin position="544"/>
        <end position="765"/>
    </location>
</feature>
<dbReference type="PANTHER" id="PTHR43547:SF2">
    <property type="entry name" value="HYBRID SIGNAL TRANSDUCTION HISTIDINE KINASE C"/>
    <property type="match status" value="1"/>
</dbReference>
<dbReference type="SMART" id="SM00387">
    <property type="entry name" value="HATPase_c"/>
    <property type="match status" value="1"/>
</dbReference>
<dbReference type="Pfam" id="PF02518">
    <property type="entry name" value="HATPase_c"/>
    <property type="match status" value="1"/>
</dbReference>
<proteinExistence type="predicted"/>